<feature type="compositionally biased region" description="Low complexity" evidence="8">
    <location>
        <begin position="790"/>
        <end position="799"/>
    </location>
</feature>
<dbReference type="PANTHER" id="PTHR12157:SF21">
    <property type="entry name" value="RAB3 INTERACTING MOLECULE, ISOFORM F"/>
    <property type="match status" value="1"/>
</dbReference>
<feature type="compositionally biased region" description="Low complexity" evidence="8">
    <location>
        <begin position="164"/>
        <end position="174"/>
    </location>
</feature>
<evidence type="ECO:0000256" key="4">
    <source>
        <dbReference type="ARBA" id="ARBA00022833"/>
    </source>
</evidence>
<dbReference type="InterPro" id="IPR035892">
    <property type="entry name" value="C2_domain_sf"/>
</dbReference>
<feature type="region of interest" description="Disordered" evidence="8">
    <location>
        <begin position="1185"/>
        <end position="1415"/>
    </location>
</feature>
<gene>
    <name evidence="12" type="ORF">ODALV1_LOCUS1948</name>
</gene>
<keyword evidence="3 7" id="KW-0863">Zinc-finger</keyword>
<feature type="domain" description="C2" evidence="9">
    <location>
        <begin position="646"/>
        <end position="766"/>
    </location>
</feature>
<feature type="compositionally biased region" description="Low complexity" evidence="8">
    <location>
        <begin position="251"/>
        <end position="295"/>
    </location>
</feature>
<evidence type="ECO:0000256" key="1">
    <source>
        <dbReference type="ARBA" id="ARBA00022723"/>
    </source>
</evidence>
<feature type="compositionally biased region" description="Basic and acidic residues" evidence="8">
    <location>
        <begin position="1246"/>
        <end position="1274"/>
    </location>
</feature>
<evidence type="ECO:0000256" key="8">
    <source>
        <dbReference type="SAM" id="MobiDB-lite"/>
    </source>
</evidence>
<feature type="domain" description="PDZ" evidence="10">
    <location>
        <begin position="495"/>
        <end position="588"/>
    </location>
</feature>
<protein>
    <recommendedName>
        <fullName evidence="14">Regulating synaptic membrane exocytosis protein 2</fullName>
    </recommendedName>
</protein>
<dbReference type="SUPFAM" id="SSF50156">
    <property type="entry name" value="PDZ domain-like"/>
    <property type="match status" value="1"/>
</dbReference>
<dbReference type="Pfam" id="PF00595">
    <property type="entry name" value="PDZ"/>
    <property type="match status" value="1"/>
</dbReference>
<feature type="domain" description="C2" evidence="9">
    <location>
        <begin position="1654"/>
        <end position="1773"/>
    </location>
</feature>
<accession>A0ABP1PSE1</accession>
<dbReference type="CDD" id="cd04028">
    <property type="entry name" value="C2B_RIM1alpha"/>
    <property type="match status" value="1"/>
</dbReference>
<dbReference type="Gene3D" id="2.60.40.150">
    <property type="entry name" value="C2 domain"/>
    <property type="match status" value="2"/>
</dbReference>
<evidence type="ECO:0000256" key="2">
    <source>
        <dbReference type="ARBA" id="ARBA00022737"/>
    </source>
</evidence>
<feature type="compositionally biased region" description="Pro residues" evidence="8">
    <location>
        <begin position="150"/>
        <end position="160"/>
    </location>
</feature>
<feature type="compositionally biased region" description="Polar residues" evidence="8">
    <location>
        <begin position="440"/>
        <end position="451"/>
    </location>
</feature>
<keyword evidence="1" id="KW-0479">Metal-binding</keyword>
<dbReference type="InterPro" id="IPR011011">
    <property type="entry name" value="Znf_FYVE_PHD"/>
</dbReference>
<evidence type="ECO:0000313" key="12">
    <source>
        <dbReference type="EMBL" id="CAL8071989.1"/>
    </source>
</evidence>
<name>A0ABP1PSE1_9HEXA</name>
<dbReference type="InterPro" id="IPR013083">
    <property type="entry name" value="Znf_RING/FYVE/PHD"/>
</dbReference>
<keyword evidence="2" id="KW-0677">Repeat</keyword>
<dbReference type="PANTHER" id="PTHR12157">
    <property type="entry name" value="REGULATING SYNAPTIC MEMBRANE EXOCYTOSIS PROTEIN"/>
    <property type="match status" value="1"/>
</dbReference>
<dbReference type="PROSITE" id="PS50106">
    <property type="entry name" value="PDZ"/>
    <property type="match status" value="1"/>
</dbReference>
<sequence>MKFRKADELKVLEETIRHRSEQQRKAGIGLDATCQLCLKTKFADGLGHVCAYCGVRCCARCGGKVTLRSSKVIWVCILCRKKQELIIKTGQWMNQPLSTSAPEKENRGPGSSSGSHRYPPPPLQRTSSLQHQGRELPIPQLRRQYSQENRPPPQMVPPPHLSQRRSSSSDPYDYYPHHYRDFDSGYGPPPPPAPTHPPPPSSSHHTMSPHSIHSSTLGHGPPPAKPPPVDWASPPSSSYDQRLHLHHQYKSSQLHSQHSISSSSQPLHHHSISGSTSGSRLSGAPGPSSSVTSSGGLMGPGGHRSLSSSEEELRSTPEYTSGDELDPRHRHSSRLQSTSAYLHGAEVGGVGGMSSLSKGAYDGAKTTSASGIGGGTSLLPAGAGVLPKYHHYHQMASNDARRIYQRGQKKTVRFDSDDFSATGEGAGGVMGAEEEWFWDQSSAERQGSQDSTTKDSGIDTCSNFTSSEDSNRELVHTKHPVSWRPNSDGTKLIGHMILKKDIRDGHGSSAHILGLKVTGGQVLENGRIGAIVEKVKKGSIADAVGRVRPGDEVIEWNGRGLVDRTFDEVHEIIADSKSDTQVELVLARPMGVGAPSSSASSSAIPSTSTSAKSYLSIRKDYKRPSVTVTSPTSPDPPRPGRFGPVQQAKIQIKIWFDPVGHQLLVRAINACDLSSRNPLPNPFAKVCLLPDRSEKWKRRTRAMQQTRDPRWNQTCVFAPIRLSEIRSRFLHVTVWDNERAGNIDYLGETSIELASHPLDDEPEWHFLTWDPQSSFYIDDTTPGPSSAEHLSPPSTTSRLSDSDTSELDYERRVENASISSSSSPPPDDLSAERRSRRDLSPLNRRVTTDAGDPYIPNREPLNRRSLSATSQFRSKSPPRQAFSPIRNESSDLGGPPMPRAHRSATVTPQGSPKKRQLPIVPPARERLSQDIEERARALKARMNKSSQSASSSYSSRGPSIENEGSVRSNRGISPDREFADSDLESVTSAFSTQSENPNRLRHLMYQTATHKLNRKPFLRHRSQQQNDLARSLTPQLSSLFLRKDPSAKDSYNHHHGGKPYSRYKVYFRNSSEHEYQSAACISYEDAHSARSYSMNSPDQPFEISTAAFPNRVASNMHLSSRSRANECNTAGGNSTSSRARRLSRELIATVDSIRDIIHDVRTRLTQNNSQDSWTNLPLLIEQATSGNNNDISKKGAVNGGGQKKSRLAREIVEQKNHVENPHRDDKSSRLEAASQSHHSKQMITQHDSRNGKSNMKHEIGSSRRCRESGEKVAQDEIVNDEEDESDSDVDESCDDDSASGSSTASESSTGYYEENGNGSRKGEDGNVEKQASSSSITTSSKGSQLGIPRKGLTVAQNSSNQSKNKSEGLSKNTKSTIKSTSSSPNTAAFTHVNRSSKQSLASSEVVIENPRHKQHPHRAIVFRKCNASKKCKSDPGAEPAAVVSSCSRRTPTCTDDDDRVNIVVVENKSPSSDTAVDCSPDHGNCSEYTLRHPKRSLGTRSLSSETAPEEKADGSLSDTAVNLTPGSLERSRGHRMPGGAQRLSVAPNMSGLNKKSSSTSQLSATGRKRRLGFGRSKVGIGIHRSEEVLPDELRLAVSQAGSSVSSEDMSGSQDTSDSWLPRLSGAGDSGHITDFIEGLGPGQLVGRQVLASPSLGEIQLSLCDRRGNLEVEVIRARGLQAKSGSKMTPAPYVKVYLVKGKKCVAKSKTGIARRTLDPLYQQQLTFREKYQGCILQVTVWGDYGRIEGRKIFMGVAQIMLDDLDLSNIVIGWYKLFGTSSLV</sequence>
<dbReference type="PROSITE" id="PS50004">
    <property type="entry name" value="C2"/>
    <property type="match status" value="2"/>
</dbReference>
<feature type="compositionally biased region" description="Pro residues" evidence="8">
    <location>
        <begin position="187"/>
        <end position="201"/>
    </location>
</feature>
<feature type="region of interest" description="Disordered" evidence="8">
    <location>
        <begin position="1487"/>
        <end position="1568"/>
    </location>
</feature>
<evidence type="ECO:0008006" key="14">
    <source>
        <dbReference type="Google" id="ProtNLM"/>
    </source>
</evidence>
<feature type="compositionally biased region" description="Polar residues" evidence="8">
    <location>
        <begin position="1550"/>
        <end position="1564"/>
    </location>
</feature>
<feature type="compositionally biased region" description="Basic and acidic residues" evidence="8">
    <location>
        <begin position="1207"/>
        <end position="1229"/>
    </location>
</feature>
<keyword evidence="13" id="KW-1185">Reference proteome</keyword>
<evidence type="ECO:0000256" key="5">
    <source>
        <dbReference type="ARBA" id="ARBA00023018"/>
    </source>
</evidence>
<feature type="compositionally biased region" description="Low complexity" evidence="8">
    <location>
        <begin position="202"/>
        <end position="216"/>
    </location>
</feature>
<dbReference type="Pfam" id="PF00168">
    <property type="entry name" value="C2"/>
    <property type="match status" value="2"/>
</dbReference>
<dbReference type="InterPro" id="IPR036034">
    <property type="entry name" value="PDZ_sf"/>
</dbReference>
<feature type="compositionally biased region" description="Acidic residues" evidence="8">
    <location>
        <begin position="1277"/>
        <end position="1297"/>
    </location>
</feature>
<comment type="caution">
    <text evidence="12">The sequence shown here is derived from an EMBL/GenBank/DDBJ whole genome shotgun (WGS) entry which is preliminary data.</text>
</comment>
<organism evidence="12 13">
    <name type="scientific">Orchesella dallaii</name>
    <dbReference type="NCBI Taxonomy" id="48710"/>
    <lineage>
        <taxon>Eukaryota</taxon>
        <taxon>Metazoa</taxon>
        <taxon>Ecdysozoa</taxon>
        <taxon>Arthropoda</taxon>
        <taxon>Hexapoda</taxon>
        <taxon>Collembola</taxon>
        <taxon>Entomobryomorpha</taxon>
        <taxon>Entomobryoidea</taxon>
        <taxon>Orchesellidae</taxon>
        <taxon>Orchesellinae</taxon>
        <taxon>Orchesella</taxon>
    </lineage>
</organism>
<dbReference type="SUPFAM" id="SSF57903">
    <property type="entry name" value="FYVE/PHD zinc finger"/>
    <property type="match status" value="1"/>
</dbReference>
<feature type="compositionally biased region" description="Basic and acidic residues" evidence="8">
    <location>
        <begin position="830"/>
        <end position="839"/>
    </location>
</feature>
<dbReference type="Pfam" id="PF22601">
    <property type="entry name" value="RIM2a_ZnF"/>
    <property type="match status" value="1"/>
</dbReference>
<feature type="region of interest" description="Disordered" evidence="8">
    <location>
        <begin position="440"/>
        <end position="486"/>
    </location>
</feature>
<feature type="domain" description="FYVE-type" evidence="11">
    <location>
        <begin position="34"/>
        <end position="84"/>
    </location>
</feature>
<keyword evidence="4" id="KW-0862">Zinc</keyword>
<feature type="compositionally biased region" description="Pro residues" evidence="8">
    <location>
        <begin position="220"/>
        <end position="229"/>
    </location>
</feature>
<dbReference type="PROSITE" id="PS50178">
    <property type="entry name" value="ZF_FYVE"/>
    <property type="match status" value="1"/>
</dbReference>
<feature type="region of interest" description="Disordered" evidence="8">
    <location>
        <begin position="96"/>
        <end position="131"/>
    </location>
</feature>
<evidence type="ECO:0000256" key="3">
    <source>
        <dbReference type="ARBA" id="ARBA00022771"/>
    </source>
</evidence>
<keyword evidence="5" id="KW-0770">Synapse</keyword>
<feature type="compositionally biased region" description="Polar residues" evidence="8">
    <location>
        <begin position="1233"/>
        <end position="1245"/>
    </location>
</feature>
<dbReference type="InterPro" id="IPR017455">
    <property type="entry name" value="Znf_FYVE-rel"/>
</dbReference>
<dbReference type="InterPro" id="IPR001478">
    <property type="entry name" value="PDZ"/>
</dbReference>
<dbReference type="InterPro" id="IPR039032">
    <property type="entry name" value="Rim-like"/>
</dbReference>
<evidence type="ECO:0000313" key="13">
    <source>
        <dbReference type="Proteomes" id="UP001642540"/>
    </source>
</evidence>
<feature type="compositionally biased region" description="Low complexity" evidence="8">
    <location>
        <begin position="1298"/>
        <end position="1314"/>
    </location>
</feature>
<dbReference type="Proteomes" id="UP001642540">
    <property type="component" value="Unassembled WGS sequence"/>
</dbReference>
<dbReference type="SMART" id="SM00228">
    <property type="entry name" value="PDZ"/>
    <property type="match status" value="1"/>
</dbReference>
<feature type="compositionally biased region" description="Basic and acidic residues" evidence="8">
    <location>
        <begin position="923"/>
        <end position="936"/>
    </location>
</feature>
<reference evidence="12 13" key="1">
    <citation type="submission" date="2024-08" db="EMBL/GenBank/DDBJ databases">
        <authorList>
            <person name="Cucini C."/>
            <person name="Frati F."/>
        </authorList>
    </citation>
    <scope>NUCLEOTIDE SEQUENCE [LARGE SCALE GENOMIC DNA]</scope>
</reference>
<feature type="compositionally biased region" description="Low complexity" evidence="8">
    <location>
        <begin position="1602"/>
        <end position="1612"/>
    </location>
</feature>
<evidence type="ECO:0000256" key="7">
    <source>
        <dbReference type="PROSITE-ProRule" id="PRU00091"/>
    </source>
</evidence>
<dbReference type="SMART" id="SM00239">
    <property type="entry name" value="C2"/>
    <property type="match status" value="2"/>
</dbReference>
<proteinExistence type="predicted"/>
<dbReference type="CDD" id="cd06714">
    <property type="entry name" value="PDZ_RIM-like"/>
    <property type="match status" value="1"/>
</dbReference>
<feature type="compositionally biased region" description="Polar residues" evidence="8">
    <location>
        <begin position="864"/>
        <end position="874"/>
    </location>
</feature>
<evidence type="ECO:0000259" key="10">
    <source>
        <dbReference type="PROSITE" id="PS50106"/>
    </source>
</evidence>
<comment type="subcellular location">
    <subcellularLocation>
        <location evidence="6">Synapse</location>
    </subcellularLocation>
</comment>
<dbReference type="Gene3D" id="3.30.40.10">
    <property type="entry name" value="Zinc/RING finger domain, C3HC4 (zinc finger)"/>
    <property type="match status" value="1"/>
</dbReference>
<feature type="region of interest" description="Disordered" evidence="8">
    <location>
        <begin position="777"/>
        <end position="977"/>
    </location>
</feature>
<dbReference type="Gene3D" id="2.30.42.10">
    <property type="match status" value="1"/>
</dbReference>
<dbReference type="InterPro" id="IPR000008">
    <property type="entry name" value="C2_dom"/>
</dbReference>
<dbReference type="SUPFAM" id="SSF49562">
    <property type="entry name" value="C2 domain (Calcium/lipid-binding domain, CaLB)"/>
    <property type="match status" value="2"/>
</dbReference>
<dbReference type="EMBL" id="CAXLJM020000007">
    <property type="protein sequence ID" value="CAL8071989.1"/>
    <property type="molecule type" value="Genomic_DNA"/>
</dbReference>
<feature type="region of interest" description="Disordered" evidence="8">
    <location>
        <begin position="147"/>
        <end position="336"/>
    </location>
</feature>
<evidence type="ECO:0000259" key="11">
    <source>
        <dbReference type="PROSITE" id="PS50178"/>
    </source>
</evidence>
<feature type="compositionally biased region" description="Low complexity" evidence="8">
    <location>
        <begin position="945"/>
        <end position="959"/>
    </location>
</feature>
<feature type="compositionally biased region" description="Low complexity" evidence="8">
    <location>
        <begin position="1370"/>
        <end position="1383"/>
    </location>
</feature>
<feature type="compositionally biased region" description="Polar residues" evidence="8">
    <location>
        <begin position="458"/>
        <end position="468"/>
    </location>
</feature>
<feature type="compositionally biased region" description="Polar residues" evidence="8">
    <location>
        <begin position="1516"/>
        <end position="1525"/>
    </location>
</feature>
<feature type="region of interest" description="Disordered" evidence="8">
    <location>
        <begin position="1600"/>
        <end position="1619"/>
    </location>
</feature>
<dbReference type="InterPro" id="IPR054386">
    <property type="entry name" value="RIM_Znf"/>
</dbReference>
<evidence type="ECO:0000259" key="9">
    <source>
        <dbReference type="PROSITE" id="PS50004"/>
    </source>
</evidence>
<evidence type="ECO:0000256" key="6">
    <source>
        <dbReference type="ARBA" id="ARBA00034103"/>
    </source>
</evidence>
<feature type="compositionally biased region" description="Polar residues" evidence="8">
    <location>
        <begin position="1384"/>
        <end position="1402"/>
    </location>
</feature>